<gene>
    <name evidence="1" type="ORF">H9900_01150</name>
</gene>
<reference evidence="1" key="1">
    <citation type="journal article" date="2021" name="PeerJ">
        <title>Extensive microbial diversity within the chicken gut microbiome revealed by metagenomics and culture.</title>
        <authorList>
            <person name="Gilroy R."/>
            <person name="Ravi A."/>
            <person name="Getino M."/>
            <person name="Pursley I."/>
            <person name="Horton D.L."/>
            <person name="Alikhan N.F."/>
            <person name="Baker D."/>
            <person name="Gharbi K."/>
            <person name="Hall N."/>
            <person name="Watson M."/>
            <person name="Adriaenssens E.M."/>
            <person name="Foster-Nyarko E."/>
            <person name="Jarju S."/>
            <person name="Secka A."/>
            <person name="Antonio M."/>
            <person name="Oren A."/>
            <person name="Chaudhuri R.R."/>
            <person name="La Ragione R."/>
            <person name="Hildebrand F."/>
            <person name="Pallen M.J."/>
        </authorList>
    </citation>
    <scope>NUCLEOTIDE SEQUENCE</scope>
    <source>
        <strain evidence="1">5790</strain>
    </source>
</reference>
<dbReference type="EMBL" id="DXIJ01000023">
    <property type="protein sequence ID" value="HIV85398.1"/>
    <property type="molecule type" value="Genomic_DNA"/>
</dbReference>
<dbReference type="Proteomes" id="UP000824162">
    <property type="component" value="Unassembled WGS sequence"/>
</dbReference>
<sequence>MSRINFLISLLTGQYVNIELIKRRLEQISRAGADGLTLPADCDIHTLGEAILHAKQLGLEVWLETDDTPRAAHGIAPLRLEYTGSEVRVLSDFSGTDPFHEMSAYTLLSENYERLKDGLPKEAFSYITGFAGRIDRLISSGGSHSAPWYDGFEADYLERYNVDPTPFLDEIFKDNAAPSRFRARYRQMIINRIKESYIRPITERLEQDGKRYIPIFDCGKTLPEQINACGSWLQLCSAYGAGSVSVPSPEALCGFCTAAAASAAHQSGTAAAASVFGGTAPGLTPGEFETVLSRLIKNGISTFILNSCFLTRDAESQRSGRLSFIGLPWEAAFTDILSKLRKQSRKPPKILVVCPSRGMFEQYIPGTRKPEADALDKSVSEICGRLEEMHKAFDITDEVLFEENSVFENNSMRLGEAEYTMLLTIPGCSFSKKGMLSLEKAKANGVRLLSDIPKSDTEIIPLDQIRETLVVPATVHQDSWTLTLPDENRMPLRFNAQNGSARFKIEKVPPTGLTLLLSDPCGEVSVNNILLSCARSDEHGFYYNITDTTIPGVNTVSVQGCSDIKAYITGDFKVNADCGYIELGRSCLQTRNTFTIKEAGSESSIKLTAMGYPFCSKPVLAKKIIYLDETILNPILRLDCSHSSMTEVYFDNEYVGILYAGRETLSLPPMNAGEQHVLQIRCCPHASNIFGGTDPGGSGNIKLLSWELPHEAEIIQQF</sequence>
<organism evidence="1 2">
    <name type="scientific">Candidatus Monoglobus merdigallinarum</name>
    <dbReference type="NCBI Taxonomy" id="2838698"/>
    <lineage>
        <taxon>Bacteria</taxon>
        <taxon>Bacillati</taxon>
        <taxon>Bacillota</taxon>
        <taxon>Clostridia</taxon>
        <taxon>Monoglobales</taxon>
        <taxon>Monoglobaceae</taxon>
        <taxon>Monoglobus</taxon>
    </lineage>
</organism>
<accession>A0A9D1TM50</accession>
<evidence type="ECO:0000313" key="2">
    <source>
        <dbReference type="Proteomes" id="UP000824162"/>
    </source>
</evidence>
<proteinExistence type="predicted"/>
<protein>
    <submittedName>
        <fullName evidence="1">Uroporphyrinogen decarboxylase family protein</fullName>
    </submittedName>
</protein>
<reference evidence="1" key="2">
    <citation type="submission" date="2021-04" db="EMBL/GenBank/DDBJ databases">
        <authorList>
            <person name="Gilroy R."/>
        </authorList>
    </citation>
    <scope>NUCLEOTIDE SEQUENCE</scope>
    <source>
        <strain evidence="1">5790</strain>
    </source>
</reference>
<dbReference type="AlphaFoldDB" id="A0A9D1TM50"/>
<evidence type="ECO:0000313" key="1">
    <source>
        <dbReference type="EMBL" id="HIV85398.1"/>
    </source>
</evidence>
<name>A0A9D1TM50_9FIRM</name>
<comment type="caution">
    <text evidence="1">The sequence shown here is derived from an EMBL/GenBank/DDBJ whole genome shotgun (WGS) entry which is preliminary data.</text>
</comment>